<accession>A0A166GZW0</accession>
<evidence type="ECO:0000256" key="1">
    <source>
        <dbReference type="SAM" id="MobiDB-lite"/>
    </source>
</evidence>
<gene>
    <name evidence="2" type="ORF">ACH61_03222</name>
</gene>
<name>A0A166GZW0_9MICO</name>
<evidence type="ECO:0000313" key="3">
    <source>
        <dbReference type="Proteomes" id="UP000076717"/>
    </source>
</evidence>
<comment type="caution">
    <text evidence="2">The sequence shown here is derived from an EMBL/GenBank/DDBJ whole genome shotgun (WGS) entry which is preliminary data.</text>
</comment>
<keyword evidence="3" id="KW-1185">Reference proteome</keyword>
<evidence type="ECO:0000313" key="2">
    <source>
        <dbReference type="EMBL" id="KZX19682.1"/>
    </source>
</evidence>
<feature type="compositionally biased region" description="Polar residues" evidence="1">
    <location>
        <begin position="17"/>
        <end position="26"/>
    </location>
</feature>
<sequence>MLPATKSDEGNSVPGASGNTPRVNSQSRPWFQVRIVVIDESCRTTTNAVATNARWRFSSTAGVTIRARKGRKSLRQP</sequence>
<protein>
    <submittedName>
        <fullName evidence="2">Uncharacterized protein</fullName>
    </submittedName>
</protein>
<dbReference type="AlphaFoldDB" id="A0A166GZW0"/>
<feature type="region of interest" description="Disordered" evidence="1">
    <location>
        <begin position="1"/>
        <end position="26"/>
    </location>
</feature>
<proteinExistence type="predicted"/>
<organism evidence="2 3">
    <name type="scientific">Rathayibacter tanaceti</name>
    <dbReference type="NCBI Taxonomy" id="1671680"/>
    <lineage>
        <taxon>Bacteria</taxon>
        <taxon>Bacillati</taxon>
        <taxon>Actinomycetota</taxon>
        <taxon>Actinomycetes</taxon>
        <taxon>Micrococcales</taxon>
        <taxon>Microbacteriaceae</taxon>
        <taxon>Rathayibacter</taxon>
    </lineage>
</organism>
<reference evidence="2 3" key="1">
    <citation type="submission" date="2015-08" db="EMBL/GenBank/DDBJ databases">
        <title>Draft Genome Sequence of Rathayibacter sp. Strain VKM Ac-2596 Isolated from Leaf Gall Induced by Plant-Parasitic Nematodes.</title>
        <authorList>
            <person name="Vasilenko O.V."/>
            <person name="Starodumova I.P."/>
            <person name="Tarlachkov S.V."/>
            <person name="Dorofeeva L.V."/>
            <person name="Evtushenko L.I."/>
        </authorList>
    </citation>
    <scope>NUCLEOTIDE SEQUENCE [LARGE SCALE GENOMIC DNA]</scope>
    <source>
        <strain evidence="2 3">VKM Ac-2596</strain>
    </source>
</reference>
<dbReference type="EMBL" id="LIIN01000256">
    <property type="protein sequence ID" value="KZX19682.1"/>
    <property type="molecule type" value="Genomic_DNA"/>
</dbReference>
<dbReference type="Proteomes" id="UP000076717">
    <property type="component" value="Unassembled WGS sequence"/>
</dbReference>